<evidence type="ECO:0000256" key="2">
    <source>
        <dbReference type="ARBA" id="ARBA00006545"/>
    </source>
</evidence>
<evidence type="ECO:0000256" key="10">
    <source>
        <dbReference type="SAM" id="MobiDB-lite"/>
    </source>
</evidence>
<dbReference type="GO" id="GO:0045053">
    <property type="term" value="P:protein retention in Golgi apparatus"/>
    <property type="evidence" value="ECO:0007669"/>
    <property type="project" value="TreeGrafter"/>
</dbReference>
<dbReference type="OrthoDB" id="428159at2759"/>
<proteinExistence type="inferred from homology"/>
<keyword evidence="9" id="KW-0175">Coiled coil</keyword>
<dbReference type="Pfam" id="PF00400">
    <property type="entry name" value="WD40"/>
    <property type="match status" value="4"/>
</dbReference>
<dbReference type="Gene3D" id="2.130.10.10">
    <property type="entry name" value="YVTN repeat-like/Quinoprotein amine dehydrogenase"/>
    <property type="match status" value="1"/>
</dbReference>
<dbReference type="Pfam" id="PF25037">
    <property type="entry name" value="VPS13_C"/>
    <property type="match status" value="1"/>
</dbReference>
<protein>
    <recommendedName>
        <fullName evidence="16">Vacuolar protein sorting-associated protein</fullName>
    </recommendedName>
</protein>
<keyword evidence="15" id="KW-1185">Reference proteome</keyword>
<dbReference type="GO" id="GO:0006869">
    <property type="term" value="P:lipid transport"/>
    <property type="evidence" value="ECO:0007669"/>
    <property type="project" value="UniProtKB-KW"/>
</dbReference>
<reference evidence="14 15" key="1">
    <citation type="journal article" date="2018" name="Genome Biol. Evol.">
        <title>Multiple Roots of Fruiting Body Formation in Amoebozoa.</title>
        <authorList>
            <person name="Hillmann F."/>
            <person name="Forbes G."/>
            <person name="Novohradska S."/>
            <person name="Ferling I."/>
            <person name="Riege K."/>
            <person name="Groth M."/>
            <person name="Westermann M."/>
            <person name="Marz M."/>
            <person name="Spaller T."/>
            <person name="Winckler T."/>
            <person name="Schaap P."/>
            <person name="Glockner G."/>
        </authorList>
    </citation>
    <scope>NUCLEOTIDE SEQUENCE [LARGE SCALE GENOMIC DNA]</scope>
    <source>
        <strain evidence="14 15">Jena</strain>
    </source>
</reference>
<comment type="caution">
    <text evidence="14">The sequence shown here is derived from an EMBL/GenBank/DDBJ whole genome shotgun (WGS) entry which is preliminary data.</text>
</comment>
<comment type="similarity">
    <text evidence="2">Belongs to the VPS13 family.</text>
</comment>
<dbReference type="Pfam" id="PF25036">
    <property type="entry name" value="VPS13_VAB"/>
    <property type="match status" value="1"/>
</dbReference>
<feature type="repeat" description="WD" evidence="8">
    <location>
        <begin position="3507"/>
        <end position="3548"/>
    </location>
</feature>
<dbReference type="InterPro" id="IPR001680">
    <property type="entry name" value="WD40_rpt"/>
</dbReference>
<feature type="domain" description="Intermembrane lipid transfer protein VPS13-like C-terminal" evidence="13">
    <location>
        <begin position="3062"/>
        <end position="3156"/>
    </location>
</feature>
<gene>
    <name evidence="14" type="ORF">PROFUN_00327</name>
</gene>
<feature type="repeat" description="WD" evidence="8">
    <location>
        <begin position="3726"/>
        <end position="3758"/>
    </location>
</feature>
<dbReference type="GO" id="GO:0006623">
    <property type="term" value="P:protein targeting to vacuole"/>
    <property type="evidence" value="ECO:0007669"/>
    <property type="project" value="TreeGrafter"/>
</dbReference>
<dbReference type="InterPro" id="IPR006594">
    <property type="entry name" value="LisH"/>
</dbReference>
<evidence type="ECO:0000256" key="5">
    <source>
        <dbReference type="ARBA" id="ARBA00022737"/>
    </source>
</evidence>
<keyword evidence="4 8" id="KW-0853">WD repeat</keyword>
<evidence type="ECO:0000313" key="14">
    <source>
        <dbReference type="EMBL" id="PRP88859.1"/>
    </source>
</evidence>
<feature type="domain" description="Chorein N-terminal" evidence="11">
    <location>
        <begin position="2"/>
        <end position="1302"/>
    </location>
</feature>
<evidence type="ECO:0000259" key="11">
    <source>
        <dbReference type="Pfam" id="PF12624"/>
    </source>
</evidence>
<feature type="repeat" description="WD" evidence="8">
    <location>
        <begin position="3460"/>
        <end position="3493"/>
    </location>
</feature>
<dbReference type="InterPro" id="IPR019775">
    <property type="entry name" value="WD40_repeat_CS"/>
</dbReference>
<evidence type="ECO:0000256" key="6">
    <source>
        <dbReference type="ARBA" id="ARBA00023055"/>
    </source>
</evidence>
<dbReference type="InterPro" id="IPR009543">
    <property type="entry name" value="VPS13_VAB"/>
</dbReference>
<sequence>MVFEGIVSDLLLKYLGDYIKNLNRDGLKIGIWGGDVVLQDLEINKDALNNLGLPFELKHGIIGKLVLKVPWQSLKSKPVVVQVSEVLVVLRPQFHSYGEYDEKAEKKRNATAKRARIDNAELMKSIKNETAQDKSDGFVAKMATKIIDNIQIDISQIHVRIEDDLTNPNFPFSIGFCIDRVAVSSTDEEWREIFIEGNSGKLIHKLAKLSSLSVYMDPMKTVTKESEGLTTLKERMNREICSEERSAPHHFVVSPISAALRLVINTADLPDMNVPKIAAELVFENINLGVEKIQYQTVLKLVDSLASFERVKENLKFRPKIRPNTPAGARIWWKYAGNAILNPIRDKIKRKSWAFMLQRRTLRKEYISLYKRAQGKKWLKPLKKKGEDRMKELEEDILDINDILFFRSLGDAELKVEQQNAEEVDAKEKKNRGWFGGWFGGSSTNTKEERAMIQLSEEQRNELYHAIDYSEAMEFTELPREVKDFKVDERNDKRQYVKMKGKVQVKEASLRVIGSEGDGEIIHGSITNIGASAHIRGSGLKAKLSIGSIEVMDRWTKNSLYPKMITRSNQASEDALLLIEVDLNPLDHHADLAVDLKIDSNDVFVNHTLLVKLAQTFEPEGEVMVATEIRDKAKESARALTQSGQAQLADIIASHKTIDLKLSLKAPRIIIPEDVRHKDTSLLVVDLGRLEISTDLQRERSDVRSERDFYDKFDISLTKVHVLLVPKASQEWLKLEEQKKYHMHLIEEISVLVSFFNCIDPNEVTLSKMKVEGVLPKFQINVSPKKTAQLLRLLKVFIASDTSKLEQVKSNPRASITLPKGPSNSKPVEIPIIADRVSQLTEEERSRLHKRVLIDAKFQIEQVNVILSHDDNKREVEFIKFSLDHLTATFLQRTYDMTASVQLSFLQLEDLIGCDGPNSRHLITSSGIDMQEEDDDVSHLVKIRFHKMDKESPDYEQTKIESQVDFHFDSLWIVVNQGALALLMRVGLKQYLPLLDIIATNNKDSLPTETSGEVTPRGTIVNAAAVKRRQEQKVKPRSDITMKVSANIKQISIMLNDNEQVITEFSIKNIEVHLQMYDKIMEAMGSIEDMELVNVLGAARYQQILSVVTDETRDQSQRNMLDFHYNTYDPTVQGYPNYDMYANLSMRSIRLVFLNGFVTQLQQYFLQGHLMKTLQSMEKEDKAASISNHRMKRATMMVRNSIRNSVSLTPKKKSNVPEPKEKVVRIKLDVQIRTPQILIPRDSNSSEKILVELGELTLTNSFDSKSAGDNNNIELDVLHMTITSINVRSYINSLPEMKLSSSADEENLVAVPLLKDVKIELFVTRLIDIKYNDYLPQFSVKSDISSINFQFTETQMELILSTLNGNLKEGQDINASEKVKQVVEEKVEAAATPIKKEKKKDRLKTQLIASTMGREAAQLAVVEITLEKISLVIIPGTAIKPDDAIASFQINHLTLSSKMYTDNSMKAQVYVHRMSLTDKRMESRNEFRNIIDCGSISSSKHLMTVDYSKSSLGDQRIQLEVNSPAVYVVPDTLFAILNFFLTPLAKVNLSQPKPKPVEVIEEKEKENVVPDSTLIADVKLNHLELVLPHKPRKANTRAMVLKTSVFVRYLANVDEASSVMSEGGDEFNVAISSEPIESAEINVRNFQAFVFYPGLNNDENSSILRPLDIAMVYSNQPSVMRVNVKVKPVSLVVTYQDFKLAMGILSEIQKYQPESQSTAVHKPEEKEESVAVVKKSITKRESLQFSCPSVYVTLINDFEGRKIPLISLSVADTLVTVANWSSDMDATVEFRTSIDYYNNFVVKFEPLIEDYTMKIVALKRREPQMHISMKSNDILNVNLSHAFIDNLGTLRSILDRDYFVEKKETNEKEKRAFSPYWIFNKTGGKISIKMEEMSRDMANGEECAIGYNTIQAKSEASNHHAVRYASVKINNTIIPQFSLDKVGTQQFSLEGSPVPVLCKISVEEGSKWITLQSPATMMNTSTLSVHVAFFPDESSKFPSCVLGPITPDSQSPIPLSFVNKGIMIIKGADDSSSWNVSSPGAFSMEAFKALSSGGKTNQIIKKSIKISDGNRILMTGTTNRTEEGITEIQITMQSPVMIENALPEELEYRLYHDESGAMKKINSGDRVGIYDVSAAKQLKLAIKVQGYQESKPVIISTEESDSKKKNLMRAKVMGERETFINLHIERVTTKGGIVLVIYCPYWIINHSTMDLQFRQRVIGSGVREPTFNAPASPKPILFSYTNDVPGGNRIKMKGKEEGKWSKAFNIESVGTTGIISFEGINHQKYQVGASLYLAEGKFSRTRVVEIMPKYIIENGCDATLLIKQYGTIDKECRIRTGEHTTFDSWISQEGTKEQICIKIANGRCDWSSPFNIDALSSFHVKLNDHNQSYVLYTIEINQESATTVVRVRNSEQTKSPYKIVNHTKYDITAHQKDAANLSFVVPAEGEKDYAWDLPTSDPVIMLSSTQIGIKASVELDVLDTLDPVKSKSGIFYMYIKTESASSRVLYITQDKNKYDKETNPQNEKVTSIEFEMMIAGAGVSIIDSVPRELFYITVDKMYFAYRMSNVDQTIQLILDDFQVDNQLFDTQYPVMISYLEKKEPKKRLPFLRFTLVKDLEHANIDYTSYMSLSVQEMSIKVDTQLINAASNFVSKLPLAGLTATTKGPIPTQVLTVTATELVGSQARSDIYPAGIYYLTYAFSNGIMGPITRMQAATSFSALTITNIQVTAGQTRTFYLSSHNNPLRGQYKKFHTIGCDNGEDKKSRVIVPVIEGEEQEDSYNGTSSSASENEISRKMYFKLLVLNPIKLNLTFTMLSNEYPYIFRCGVISYLITLLGDTFANLDNAPIRLNALIIQEAFCEMSDLQSRIQTHYTRQVIQEVYKILGSADFLGNPVGLFNSFSKGVGDFFFEPAAGLIEGPDAFGKGLAKGTFSLLKNSLYGTFNTASKLTGVAGKLLSKISFDNEYIAKRQRKKANRRAKHAGDGVMYGIQALSSGIKEGVVGVVTQPMKGAREGGALGLIRGIGKGLVGLPIKPAVGAVDLLTHTTEGIRNTATMFEKEDERARQPRHIGGGGVISNYSKEEANGRNLLNLLDNGAFKNEEYIYHAPLFEQRVVVITDQTTIMIDVAKPNEPSMVWNVRHEDVTLIGLEQNGVLMRFDYEPGCAIIHCENENLALLLRMKLAAVVRPQKTTRRQKVEGKKPVSMEEEPHSPGNKETSGQAGYNGLHTKERENKISKIEMAGGDLNSDVKPSGERRKKETLQLILQALDEMGLGESVKTLEKESGIILQEKTMYPLFEAISAGSWDVVIKLLDDVSFHRREDGAKARNLVNVQIYLEHLENRNISEALNILQTNLAGHTPPEQLSQLSRLIICSKAEEVRREGRWDGAQGSSRGSLVDKIKSLLSPEGKVCVPSNRLDTLLDQAVKYQKTLCLYHNNREDQFSLYIDHVCEREQLPSQCIAVLESHSDEVWYIKFSHSGRYLASSSKDNTIIIWDLTLLPDAVKKSRKLLTGHLGGVTSLSWSYDDTKILSCSLDHVIKIWDTSAGDCLQTFDRHTEAVTSCAWFPDGIHFVSGSDDKSVYLWNVQSSTVIREWEESTKVNGVAVSKDGSRMVLVCGERKIHVIENPLSSDWDSSHPPPRFTLEDQHPVVSMDLSSDGRHLVVFSLPSTDVHVWDLEERKIVSYLHKDHTENRMVIFPCFGGPNENFIASGNSQIYIWHNQSERLLSTLEGHCGTVNAVSWTYQRDSILASCSDDRTIRVWVGKSSPLYQSTL</sequence>
<evidence type="ECO:0000256" key="9">
    <source>
        <dbReference type="SAM" id="Coils"/>
    </source>
</evidence>
<dbReference type="SMART" id="SM00320">
    <property type="entry name" value="WD40"/>
    <property type="match status" value="6"/>
</dbReference>
<keyword evidence="3" id="KW-0813">Transport</keyword>
<dbReference type="SMART" id="SM00667">
    <property type="entry name" value="LisH"/>
    <property type="match status" value="1"/>
</dbReference>
<evidence type="ECO:0000313" key="15">
    <source>
        <dbReference type="Proteomes" id="UP000241769"/>
    </source>
</evidence>
<accession>A0A2P6NY36</accession>
<evidence type="ECO:0000256" key="1">
    <source>
        <dbReference type="ARBA" id="ARBA00004170"/>
    </source>
</evidence>
<dbReference type="InterPro" id="IPR026854">
    <property type="entry name" value="VPS13_N"/>
</dbReference>
<feature type="compositionally biased region" description="Basic and acidic residues" evidence="10">
    <location>
        <begin position="3192"/>
        <end position="3207"/>
    </location>
</feature>
<evidence type="ECO:0000256" key="7">
    <source>
        <dbReference type="ARBA" id="ARBA00033718"/>
    </source>
</evidence>
<feature type="region of interest" description="Disordered" evidence="10">
    <location>
        <begin position="3186"/>
        <end position="3223"/>
    </location>
</feature>
<evidence type="ECO:0000256" key="8">
    <source>
        <dbReference type="PROSITE-ProRule" id="PRU00221"/>
    </source>
</evidence>
<dbReference type="InterPro" id="IPR015943">
    <property type="entry name" value="WD40/YVTN_repeat-like_dom_sf"/>
</dbReference>
<keyword evidence="5" id="KW-0677">Repeat</keyword>
<feature type="coiled-coil region" evidence="9">
    <location>
        <begin position="383"/>
        <end position="429"/>
    </location>
</feature>
<evidence type="ECO:0000256" key="3">
    <source>
        <dbReference type="ARBA" id="ARBA00022448"/>
    </source>
</evidence>
<evidence type="ECO:0000259" key="13">
    <source>
        <dbReference type="Pfam" id="PF25037"/>
    </source>
</evidence>
<comment type="function">
    <text evidence="7">Mediates the transfer of lipids between membranes at organelle contact sites.</text>
</comment>
<dbReference type="Proteomes" id="UP000241769">
    <property type="component" value="Unassembled WGS sequence"/>
</dbReference>
<dbReference type="FunCoup" id="A0A2P6NY36">
    <property type="interactions" value="359"/>
</dbReference>
<dbReference type="Pfam" id="PF23627">
    <property type="entry name" value="LisH_WDR26"/>
    <property type="match status" value="1"/>
</dbReference>
<organism evidence="14 15">
    <name type="scientific">Planoprotostelium fungivorum</name>
    <dbReference type="NCBI Taxonomy" id="1890364"/>
    <lineage>
        <taxon>Eukaryota</taxon>
        <taxon>Amoebozoa</taxon>
        <taxon>Evosea</taxon>
        <taxon>Variosea</taxon>
        <taxon>Cavosteliida</taxon>
        <taxon>Cavosteliaceae</taxon>
        <taxon>Planoprotostelium</taxon>
    </lineage>
</organism>
<dbReference type="Pfam" id="PF12624">
    <property type="entry name" value="VPS13_N"/>
    <property type="match status" value="1"/>
</dbReference>
<dbReference type="PROSITE" id="PS50082">
    <property type="entry name" value="WD_REPEATS_2"/>
    <property type="match status" value="4"/>
</dbReference>
<dbReference type="PANTHER" id="PTHR16166:SF93">
    <property type="entry name" value="INTERMEMBRANE LIPID TRANSFER PROTEIN VPS13"/>
    <property type="match status" value="1"/>
</dbReference>
<feature type="repeat" description="WD" evidence="8">
    <location>
        <begin position="3549"/>
        <end position="3590"/>
    </location>
</feature>
<dbReference type="PROSITE" id="PS50896">
    <property type="entry name" value="LISH"/>
    <property type="match status" value="1"/>
</dbReference>
<feature type="domain" description="Vacuolar protein sorting-associated protein 13 VPS13 adaptor binding" evidence="12">
    <location>
        <begin position="1918"/>
        <end position="2456"/>
    </location>
</feature>
<dbReference type="PROSITE" id="PS00678">
    <property type="entry name" value="WD_REPEATS_1"/>
    <property type="match status" value="1"/>
</dbReference>
<comment type="subcellular location">
    <subcellularLocation>
        <location evidence="1">Membrane</location>
        <topology evidence="1">Peripheral membrane protein</topology>
    </subcellularLocation>
</comment>
<evidence type="ECO:0008006" key="16">
    <source>
        <dbReference type="Google" id="ProtNLM"/>
    </source>
</evidence>
<dbReference type="InterPro" id="IPR036322">
    <property type="entry name" value="WD40_repeat_dom_sf"/>
</dbReference>
<evidence type="ECO:0000256" key="4">
    <source>
        <dbReference type="ARBA" id="ARBA00022574"/>
    </source>
</evidence>
<dbReference type="InterPro" id="IPR026847">
    <property type="entry name" value="VPS13"/>
</dbReference>
<dbReference type="InParanoid" id="A0A2P6NY36"/>
<dbReference type="GO" id="GO:0016020">
    <property type="term" value="C:membrane"/>
    <property type="evidence" value="ECO:0007669"/>
    <property type="project" value="UniProtKB-SubCell"/>
</dbReference>
<name>A0A2P6NY36_9EUKA</name>
<dbReference type="EMBL" id="MDYQ01000007">
    <property type="protein sequence ID" value="PRP88859.1"/>
    <property type="molecule type" value="Genomic_DNA"/>
</dbReference>
<dbReference type="InterPro" id="IPR056748">
    <property type="entry name" value="VPS13-like_C"/>
</dbReference>
<keyword evidence="6" id="KW-0445">Lipid transport</keyword>
<dbReference type="PANTHER" id="PTHR16166">
    <property type="entry name" value="VACUOLAR PROTEIN SORTING-ASSOCIATED PROTEIN VPS13"/>
    <property type="match status" value="1"/>
</dbReference>
<dbReference type="SUPFAM" id="SSF50978">
    <property type="entry name" value="WD40 repeat-like"/>
    <property type="match status" value="1"/>
</dbReference>
<dbReference type="CDD" id="cd00200">
    <property type="entry name" value="WD40"/>
    <property type="match status" value="1"/>
</dbReference>
<evidence type="ECO:0000259" key="12">
    <source>
        <dbReference type="Pfam" id="PF25036"/>
    </source>
</evidence>
<dbReference type="PROSITE" id="PS50294">
    <property type="entry name" value="WD_REPEATS_REGION"/>
    <property type="match status" value="4"/>
</dbReference>